<dbReference type="GO" id="GO:0005525">
    <property type="term" value="F:GTP binding"/>
    <property type="evidence" value="ECO:0007669"/>
    <property type="project" value="UniProtKB-KW"/>
</dbReference>
<dbReference type="HAMAP" id="MF_01225_B">
    <property type="entry name" value="MoaA_B"/>
    <property type="match status" value="1"/>
</dbReference>
<dbReference type="Pfam" id="PF01967">
    <property type="entry name" value="MoaC"/>
    <property type="match status" value="1"/>
</dbReference>
<sequence length="581" mass="65848">MNQGFYKHMAAASLFKRCVVSPIQYRSCNSTASSRQSIKVQVEDYDQKWEKIRTAKPFSEFLTDKFNRKHNYLRISLTERCNLRCQYCMPEEGVQLTPKKNILTYEEIIKLATIFVKEGVTKIRLTGGEPLVHPKIINIIGSLNELKNYGLEDIGITTNGITLKRHLPSLKAAGLTHINVSLDSLIPAKFEFFTRRKGHSKVLESIDTALNIGYKPVKVNCVVMKNQNDDEILDFVEWTKDKHVDVRFIEYMPFDGNKWNDKKMIKYSDMLNKIKKSYPDVQRQDDELSSTSKTFKIPGYKGSFGFISSMTENFCSGCNRLRITADGNLKVCLFGNSEVDLKDLLRNGGTEDEILQIIGAAVGRKHARHAGMFNIQKMKNRPMILIGGYCHSKSNNDEYYTQYNKIFQSTSDNYEDHYNNIFNQSKFSHTDEEGRAQMVNVGEKSVTNRTALASGKIRLSSEAFRLVVENKHKKGDVLTVAKIAGIQGTKQTSNLIPLCHNINLDGVDINFDLDRENNEIVVRVSIECHAKTGVEMEALVGVSTSLLTIYDMIKAVDKTAIIFDVKLDKKFGGKSGLFINK</sequence>
<comment type="similarity">
    <text evidence="4">In the C-terminal section; belongs to the MoaC family.</text>
</comment>
<dbReference type="SFLD" id="SFLDG01067">
    <property type="entry name" value="SPASM/twitch_domain_containing"/>
    <property type="match status" value="1"/>
</dbReference>
<dbReference type="Proteomes" id="UP000549394">
    <property type="component" value="Unassembled WGS sequence"/>
</dbReference>
<evidence type="ECO:0000256" key="10">
    <source>
        <dbReference type="ARBA" id="ARBA00022691"/>
    </source>
</evidence>
<keyword evidence="23" id="KW-1185">Reference proteome</keyword>
<dbReference type="InterPro" id="IPR010505">
    <property type="entry name" value="MoaA_twitch"/>
</dbReference>
<evidence type="ECO:0000256" key="8">
    <source>
        <dbReference type="ARBA" id="ARBA00015273"/>
    </source>
</evidence>
<keyword evidence="17" id="KW-0456">Lyase</keyword>
<comment type="pathway">
    <text evidence="3">Cofactor biosynthesis; molybdopterin biosynthesis.</text>
</comment>
<dbReference type="InterPro" id="IPR006638">
    <property type="entry name" value="Elp3/MiaA/NifB-like_rSAM"/>
</dbReference>
<dbReference type="SFLD" id="SFLDS00029">
    <property type="entry name" value="Radical_SAM"/>
    <property type="match status" value="1"/>
</dbReference>
<dbReference type="CDD" id="cd01335">
    <property type="entry name" value="Radical_SAM"/>
    <property type="match status" value="1"/>
</dbReference>
<dbReference type="GO" id="GO:0051539">
    <property type="term" value="F:4 iron, 4 sulfur cluster binding"/>
    <property type="evidence" value="ECO:0007669"/>
    <property type="project" value="UniProtKB-KW"/>
</dbReference>
<dbReference type="NCBIfam" id="TIGR00581">
    <property type="entry name" value="moaC"/>
    <property type="match status" value="1"/>
</dbReference>
<dbReference type="EC" id="4.6.1.17" evidence="7"/>
<dbReference type="HAMAP" id="MF_01224_B">
    <property type="entry name" value="MoaC_B"/>
    <property type="match status" value="1"/>
</dbReference>
<dbReference type="Pfam" id="PF04055">
    <property type="entry name" value="Radical_SAM"/>
    <property type="match status" value="1"/>
</dbReference>
<keyword evidence="11" id="KW-0479">Metal-binding</keyword>
<dbReference type="InterPro" id="IPR047594">
    <property type="entry name" value="MoaC_bact/euk"/>
</dbReference>
<dbReference type="SUPFAM" id="SSF102114">
    <property type="entry name" value="Radical SAM enzymes"/>
    <property type="match status" value="1"/>
</dbReference>
<evidence type="ECO:0000256" key="12">
    <source>
        <dbReference type="ARBA" id="ARBA00022741"/>
    </source>
</evidence>
<comment type="cofactor">
    <cofactor evidence="2">
        <name>[4Fe-4S] cluster</name>
        <dbReference type="ChEBI" id="CHEBI:49883"/>
    </cofactor>
</comment>
<dbReference type="InterPro" id="IPR058240">
    <property type="entry name" value="rSAM_sf"/>
</dbReference>
<evidence type="ECO:0000256" key="18">
    <source>
        <dbReference type="ARBA" id="ARBA00048697"/>
    </source>
</evidence>
<dbReference type="InterPro" id="IPR013785">
    <property type="entry name" value="Aldolase_TIM"/>
</dbReference>
<evidence type="ECO:0000256" key="4">
    <source>
        <dbReference type="ARBA" id="ARBA00008484"/>
    </source>
</evidence>
<dbReference type="GO" id="GO:0046872">
    <property type="term" value="F:metal ion binding"/>
    <property type="evidence" value="ECO:0007669"/>
    <property type="project" value="UniProtKB-KW"/>
</dbReference>
<dbReference type="GO" id="GO:0061799">
    <property type="term" value="F:cyclic pyranopterin monophosphate synthase activity"/>
    <property type="evidence" value="ECO:0007669"/>
    <property type="project" value="UniProtKB-EC"/>
</dbReference>
<comment type="subunit">
    <text evidence="20">Isoform MOCS1A and isoform MOCS1B probably form a heterooligomer.</text>
</comment>
<dbReference type="GO" id="GO:0006777">
    <property type="term" value="P:Mo-molybdopterin cofactor biosynthetic process"/>
    <property type="evidence" value="ECO:0007669"/>
    <property type="project" value="UniProtKB-KW"/>
</dbReference>
<evidence type="ECO:0000256" key="2">
    <source>
        <dbReference type="ARBA" id="ARBA00001966"/>
    </source>
</evidence>
<dbReference type="InterPro" id="IPR013483">
    <property type="entry name" value="MoaA"/>
</dbReference>
<dbReference type="FunFam" id="3.20.20.70:FF:000117">
    <property type="entry name" value="molybdenum cofactor biosynthesis protein 1"/>
    <property type="match status" value="1"/>
</dbReference>
<evidence type="ECO:0000256" key="13">
    <source>
        <dbReference type="ARBA" id="ARBA00023004"/>
    </source>
</evidence>
<evidence type="ECO:0000313" key="23">
    <source>
        <dbReference type="Proteomes" id="UP000549394"/>
    </source>
</evidence>
<protein>
    <recommendedName>
        <fullName evidence="8">Molybdenum cofactor biosynthesis protein 1</fullName>
        <ecNumber evidence="6">4.1.99.22</ecNumber>
        <ecNumber evidence="7">4.6.1.17</ecNumber>
    </recommendedName>
</protein>
<proteinExistence type="inferred from homology"/>
<dbReference type="Pfam" id="PF06463">
    <property type="entry name" value="Mob_synth_C"/>
    <property type="match status" value="1"/>
</dbReference>
<dbReference type="SFLD" id="SFLDG01383">
    <property type="entry name" value="cyclic_pyranopterin_phosphate"/>
    <property type="match status" value="1"/>
</dbReference>
<comment type="catalytic activity">
    <reaction evidence="18">
        <text>GTP + AH2 + S-adenosyl-L-methionine = (8S)-3',8-cyclo-7,8-dihydroguanosine 5'-triphosphate + 5'-deoxyadenosine + L-methionine + A + H(+)</text>
        <dbReference type="Rhea" id="RHEA:49576"/>
        <dbReference type="ChEBI" id="CHEBI:13193"/>
        <dbReference type="ChEBI" id="CHEBI:15378"/>
        <dbReference type="ChEBI" id="CHEBI:17319"/>
        <dbReference type="ChEBI" id="CHEBI:17499"/>
        <dbReference type="ChEBI" id="CHEBI:37565"/>
        <dbReference type="ChEBI" id="CHEBI:57844"/>
        <dbReference type="ChEBI" id="CHEBI:59789"/>
        <dbReference type="ChEBI" id="CHEBI:131766"/>
        <dbReference type="EC" id="4.1.99.22"/>
    </reaction>
</comment>
<dbReference type="PANTHER" id="PTHR22960">
    <property type="entry name" value="MOLYBDOPTERIN COFACTOR SYNTHESIS PROTEIN A"/>
    <property type="match status" value="1"/>
</dbReference>
<evidence type="ECO:0000256" key="16">
    <source>
        <dbReference type="ARBA" id="ARBA00023150"/>
    </source>
</evidence>
<dbReference type="Gene3D" id="3.20.20.70">
    <property type="entry name" value="Aldolase class I"/>
    <property type="match status" value="1"/>
</dbReference>
<dbReference type="InterPro" id="IPR050105">
    <property type="entry name" value="MoCo_biosynth_MoaA/MoaC"/>
</dbReference>
<comment type="catalytic activity">
    <reaction evidence="1">
        <text>(8S)-3',8-cyclo-7,8-dihydroguanosine 5'-triphosphate = cyclic pyranopterin phosphate + diphosphate</text>
        <dbReference type="Rhea" id="RHEA:49580"/>
        <dbReference type="ChEBI" id="CHEBI:33019"/>
        <dbReference type="ChEBI" id="CHEBI:59648"/>
        <dbReference type="ChEBI" id="CHEBI:131766"/>
        <dbReference type="EC" id="4.6.1.17"/>
    </reaction>
</comment>
<evidence type="ECO:0000256" key="9">
    <source>
        <dbReference type="ARBA" id="ARBA00022485"/>
    </source>
</evidence>
<dbReference type="CDD" id="cd21117">
    <property type="entry name" value="Twitch_MoaA"/>
    <property type="match status" value="1"/>
</dbReference>
<evidence type="ECO:0000256" key="6">
    <source>
        <dbReference type="ARBA" id="ARBA00012167"/>
    </source>
</evidence>
<organism evidence="22 23">
    <name type="scientific">Dimorphilus gyrociliatus</name>
    <dbReference type="NCBI Taxonomy" id="2664684"/>
    <lineage>
        <taxon>Eukaryota</taxon>
        <taxon>Metazoa</taxon>
        <taxon>Spiralia</taxon>
        <taxon>Lophotrochozoa</taxon>
        <taxon>Annelida</taxon>
        <taxon>Polychaeta</taxon>
        <taxon>Polychaeta incertae sedis</taxon>
        <taxon>Dinophilidae</taxon>
        <taxon>Dimorphilus</taxon>
    </lineage>
</organism>
<comment type="function">
    <text evidence="19">Isoform MOCS1A and isoform MOCS1B probably form a complex that catalyzes the conversion of 5'-GTP to cyclic pyranopterin monophosphate (cPMP). MOCS1A catalyzes the cyclization of GTP to (8S)-3',8-cyclo-7,8-dihydroguanosine 5'-triphosphate and MOCS1B catalyzes the subsequent conversion of (8S)-3',8-cyclo-7,8-dihydroguanosine 5'-triphosphate to cPMP.</text>
</comment>
<comment type="caution">
    <text evidence="22">The sequence shown here is derived from an EMBL/GenBank/DDBJ whole genome shotgun (WGS) entry which is preliminary data.</text>
</comment>
<dbReference type="SMART" id="SM00729">
    <property type="entry name" value="Elp3"/>
    <property type="match status" value="1"/>
</dbReference>
<dbReference type="OrthoDB" id="429626at2759"/>
<keyword evidence="10" id="KW-0949">S-adenosyl-L-methionine</keyword>
<name>A0A7I8VS05_9ANNE</name>
<dbReference type="CDD" id="cd01420">
    <property type="entry name" value="MoaC_PE"/>
    <property type="match status" value="1"/>
</dbReference>
<dbReference type="EC" id="4.1.99.22" evidence="6"/>
<evidence type="ECO:0000256" key="1">
    <source>
        <dbReference type="ARBA" id="ARBA00001637"/>
    </source>
</evidence>
<dbReference type="InterPro" id="IPR000385">
    <property type="entry name" value="MoaA_NifB_PqqE_Fe-S-bd_CS"/>
</dbReference>
<dbReference type="Gene3D" id="3.30.70.640">
    <property type="entry name" value="Molybdopterin cofactor biosynthesis C (MoaC) domain"/>
    <property type="match status" value="1"/>
</dbReference>
<evidence type="ECO:0000256" key="11">
    <source>
        <dbReference type="ARBA" id="ARBA00022723"/>
    </source>
</evidence>
<dbReference type="InterPro" id="IPR040064">
    <property type="entry name" value="MoaA-like"/>
</dbReference>
<dbReference type="PANTHER" id="PTHR22960:SF0">
    <property type="entry name" value="MOLYBDENUM COFACTOR BIOSYNTHESIS PROTEIN 1"/>
    <property type="match status" value="1"/>
</dbReference>
<evidence type="ECO:0000256" key="17">
    <source>
        <dbReference type="ARBA" id="ARBA00023239"/>
    </source>
</evidence>
<evidence type="ECO:0000256" key="14">
    <source>
        <dbReference type="ARBA" id="ARBA00023014"/>
    </source>
</evidence>
<dbReference type="EMBL" id="CAJFCJ010000009">
    <property type="protein sequence ID" value="CAD5119101.1"/>
    <property type="molecule type" value="Genomic_DNA"/>
</dbReference>
<dbReference type="AlphaFoldDB" id="A0A7I8VS05"/>
<dbReference type="SFLD" id="SFLDG01386">
    <property type="entry name" value="main_SPASM_domain-containing"/>
    <property type="match status" value="1"/>
</dbReference>
<dbReference type="NCBIfam" id="NF001199">
    <property type="entry name" value="PRK00164.2-1"/>
    <property type="match status" value="1"/>
</dbReference>
<keyword evidence="16" id="KW-0501">Molybdenum cofactor biosynthesis</keyword>
<dbReference type="NCBIfam" id="TIGR02666">
    <property type="entry name" value="moaA"/>
    <property type="match status" value="1"/>
</dbReference>
<evidence type="ECO:0000256" key="5">
    <source>
        <dbReference type="ARBA" id="ARBA00009862"/>
    </source>
</evidence>
<dbReference type="InterPro" id="IPR036522">
    <property type="entry name" value="MoaC_sf"/>
</dbReference>
<dbReference type="NCBIfam" id="NF006870">
    <property type="entry name" value="PRK09364.1"/>
    <property type="match status" value="1"/>
</dbReference>
<evidence type="ECO:0000256" key="20">
    <source>
        <dbReference type="ARBA" id="ARBA00063038"/>
    </source>
</evidence>
<keyword evidence="12" id="KW-0547">Nucleotide-binding</keyword>
<evidence type="ECO:0000256" key="3">
    <source>
        <dbReference type="ARBA" id="ARBA00005046"/>
    </source>
</evidence>
<feature type="domain" description="Radical SAM core" evidence="21">
    <location>
        <begin position="65"/>
        <end position="301"/>
    </location>
</feature>
<dbReference type="InterPro" id="IPR007197">
    <property type="entry name" value="rSAM"/>
</dbReference>
<evidence type="ECO:0000256" key="7">
    <source>
        <dbReference type="ARBA" id="ARBA00012575"/>
    </source>
</evidence>
<accession>A0A7I8VS05</accession>
<keyword evidence="9" id="KW-0004">4Fe-4S</keyword>
<dbReference type="InterPro" id="IPR002820">
    <property type="entry name" value="Mopterin_CF_biosynth-C_dom"/>
</dbReference>
<gene>
    <name evidence="22" type="ORF">DGYR_LOCUS7386</name>
</gene>
<dbReference type="UniPathway" id="UPA00344"/>
<evidence type="ECO:0000256" key="15">
    <source>
        <dbReference type="ARBA" id="ARBA00023134"/>
    </source>
</evidence>
<dbReference type="PROSITE" id="PS51918">
    <property type="entry name" value="RADICAL_SAM"/>
    <property type="match status" value="1"/>
</dbReference>
<dbReference type="PROSITE" id="PS01305">
    <property type="entry name" value="MOAA_NIFB_PQQE"/>
    <property type="match status" value="1"/>
</dbReference>
<comment type="similarity">
    <text evidence="5">In the N-terminal section; belongs to the radical SAM superfamily. MoaA family.</text>
</comment>
<evidence type="ECO:0000256" key="19">
    <source>
        <dbReference type="ARBA" id="ARBA00054222"/>
    </source>
</evidence>
<keyword evidence="14" id="KW-0411">Iron-sulfur</keyword>
<keyword evidence="15" id="KW-0342">GTP-binding</keyword>
<dbReference type="GO" id="GO:0061798">
    <property type="term" value="F:GTP 3',8'-cyclase activity"/>
    <property type="evidence" value="ECO:0007669"/>
    <property type="project" value="UniProtKB-EC"/>
</dbReference>
<reference evidence="22 23" key="1">
    <citation type="submission" date="2020-08" db="EMBL/GenBank/DDBJ databases">
        <authorList>
            <person name="Hejnol A."/>
        </authorList>
    </citation>
    <scope>NUCLEOTIDE SEQUENCE [LARGE SCALE GENOMIC DNA]</scope>
</reference>
<dbReference type="InterPro" id="IPR023045">
    <property type="entry name" value="MoaC"/>
</dbReference>
<evidence type="ECO:0000313" key="22">
    <source>
        <dbReference type="EMBL" id="CAD5119101.1"/>
    </source>
</evidence>
<keyword evidence="13" id="KW-0408">Iron</keyword>
<dbReference type="SUPFAM" id="SSF55040">
    <property type="entry name" value="Molybdenum cofactor biosynthesis protein C, MoaC"/>
    <property type="match status" value="1"/>
</dbReference>
<evidence type="ECO:0000259" key="21">
    <source>
        <dbReference type="PROSITE" id="PS51918"/>
    </source>
</evidence>